<dbReference type="Proteomes" id="UP000093510">
    <property type="component" value="Unassembled WGS sequence"/>
</dbReference>
<reference evidence="1 2" key="1">
    <citation type="submission" date="2016-03" db="EMBL/GenBank/DDBJ databases">
        <authorList>
            <person name="Ploux O."/>
        </authorList>
    </citation>
    <scope>NUCLEOTIDE SEQUENCE [LARGE SCALE GENOMIC DNA]</scope>
    <source>
        <strain evidence="1 2">LPB0076</strain>
    </source>
</reference>
<dbReference type="NCBIfam" id="TIGR03351">
    <property type="entry name" value="PhnX-like"/>
    <property type="match status" value="1"/>
</dbReference>
<dbReference type="GO" id="GO:0008967">
    <property type="term" value="F:phosphoglycolate phosphatase activity"/>
    <property type="evidence" value="ECO:0007669"/>
    <property type="project" value="TreeGrafter"/>
</dbReference>
<dbReference type="InterPro" id="IPR041492">
    <property type="entry name" value="HAD_2"/>
</dbReference>
<dbReference type="InterPro" id="IPR022468">
    <property type="entry name" value="PhnX-like"/>
</dbReference>
<dbReference type="Pfam" id="PF13419">
    <property type="entry name" value="HAD_2"/>
    <property type="match status" value="1"/>
</dbReference>
<keyword evidence="1" id="KW-0378">Hydrolase</keyword>
<evidence type="ECO:0000313" key="2">
    <source>
        <dbReference type="Proteomes" id="UP000093510"/>
    </source>
</evidence>
<dbReference type="NCBIfam" id="TIGR01549">
    <property type="entry name" value="HAD-SF-IA-v1"/>
    <property type="match status" value="1"/>
</dbReference>
<keyword evidence="2" id="KW-1185">Reference proteome</keyword>
<dbReference type="STRING" id="1763534.GCA_001831475_02221"/>
<dbReference type="InterPro" id="IPR036412">
    <property type="entry name" value="HAD-like_sf"/>
</dbReference>
<dbReference type="PANTHER" id="PTHR43434">
    <property type="entry name" value="PHOSPHOGLYCOLATE PHOSPHATASE"/>
    <property type="match status" value="1"/>
</dbReference>
<dbReference type="PANTHER" id="PTHR43434:SF19">
    <property type="entry name" value="PHOSPHONOACETALDEHYDE HYDROLASE"/>
    <property type="match status" value="1"/>
</dbReference>
<organism evidence="1 2">
    <name type="scientific">Flavobacterium crassostreae</name>
    <dbReference type="NCBI Taxonomy" id="1763534"/>
    <lineage>
        <taxon>Bacteria</taxon>
        <taxon>Pseudomonadati</taxon>
        <taxon>Bacteroidota</taxon>
        <taxon>Flavobacteriia</taxon>
        <taxon>Flavobacteriales</taxon>
        <taxon>Flavobacteriaceae</taxon>
        <taxon>Flavobacterium</taxon>
    </lineage>
</organism>
<proteinExistence type="predicted"/>
<evidence type="ECO:0000313" key="1">
    <source>
        <dbReference type="EMBL" id="OCB74796.1"/>
    </source>
</evidence>
<dbReference type="AlphaFoldDB" id="A0A1B9DYP0"/>
<dbReference type="RefSeq" id="WP_066335496.1">
    <property type="nucleotide sequence ID" value="NZ_CP017688.1"/>
</dbReference>
<accession>A0A1B9DYP0</accession>
<dbReference type="SFLD" id="SFLDG01129">
    <property type="entry name" value="C1.5:_HAD__Beta-PGM__Phosphata"/>
    <property type="match status" value="1"/>
</dbReference>
<dbReference type="GO" id="GO:0005829">
    <property type="term" value="C:cytosol"/>
    <property type="evidence" value="ECO:0007669"/>
    <property type="project" value="TreeGrafter"/>
</dbReference>
<dbReference type="InterPro" id="IPR023198">
    <property type="entry name" value="PGP-like_dom2"/>
</dbReference>
<dbReference type="InterPro" id="IPR006439">
    <property type="entry name" value="HAD-SF_hydro_IA"/>
</dbReference>
<dbReference type="InterPro" id="IPR023214">
    <property type="entry name" value="HAD_sf"/>
</dbReference>
<name>A0A1B9DYP0_9FLAO</name>
<dbReference type="GO" id="GO:0006281">
    <property type="term" value="P:DNA repair"/>
    <property type="evidence" value="ECO:0007669"/>
    <property type="project" value="TreeGrafter"/>
</dbReference>
<dbReference type="SFLD" id="SFLDS00003">
    <property type="entry name" value="Haloacid_Dehalogenase"/>
    <property type="match status" value="1"/>
</dbReference>
<dbReference type="OrthoDB" id="5504491at2"/>
<dbReference type="Gene3D" id="1.10.150.240">
    <property type="entry name" value="Putative phosphatase, domain 2"/>
    <property type="match status" value="1"/>
</dbReference>
<dbReference type="SUPFAM" id="SSF56784">
    <property type="entry name" value="HAD-like"/>
    <property type="match status" value="1"/>
</dbReference>
<dbReference type="InterPro" id="IPR050155">
    <property type="entry name" value="HAD-like_hydrolase_sf"/>
</dbReference>
<protein>
    <submittedName>
        <fullName evidence="1">HAD family hydrolase</fullName>
    </submittedName>
</protein>
<comment type="caution">
    <text evidence="1">The sequence shown here is derived from an EMBL/GenBank/DDBJ whole genome shotgun (WGS) entry which is preliminary data.</text>
</comment>
<dbReference type="Gene3D" id="3.40.50.1000">
    <property type="entry name" value="HAD superfamily/HAD-like"/>
    <property type="match status" value="1"/>
</dbReference>
<dbReference type="EMBL" id="LVEP01000036">
    <property type="protein sequence ID" value="OCB74796.1"/>
    <property type="molecule type" value="Genomic_DNA"/>
</dbReference>
<gene>
    <name evidence="1" type="ORF">LPBF_09260</name>
</gene>
<sequence length="227" mass="24836">MKQAIELVVFDMAGTTVNEDNVVYKTVQKGIHEAGFNVSLETVLQYGAGKEKHQAITDVLKQIAPLEDVTEIANTIFNNFKISLQKAYKDLQISSFAGTEDLFRDLRSNNIKVVLNTGYNTATAKELLDKLGWSVGKTIDALVTADDVQNGRPEADMIFKAMQIVGVTDAQKVLKVGDSAIDIEEGKNANCGITVGVLTGAQTRLQIQEAKPTYIFETLNELRALLL</sequence>